<dbReference type="GO" id="GO:0003729">
    <property type="term" value="F:mRNA binding"/>
    <property type="evidence" value="ECO:0007669"/>
    <property type="project" value="UniProtKB-ARBA"/>
</dbReference>
<dbReference type="FunFam" id="1.25.40.10:FF:000090">
    <property type="entry name" value="Pentatricopeptide repeat-containing protein, chloroplastic"/>
    <property type="match status" value="1"/>
</dbReference>
<dbReference type="PANTHER" id="PTHR47926">
    <property type="entry name" value="PENTATRICOPEPTIDE REPEAT-CONTAINING PROTEIN"/>
    <property type="match status" value="1"/>
</dbReference>
<proteinExistence type="inferred from homology"/>
<dbReference type="PANTHER" id="PTHR47926:SF414">
    <property type="entry name" value="PENTATRICOPEPTIDE REPEAT-CONTAINING PROTEIN DOT4, CHLOROPLASTIC-LIKE"/>
    <property type="match status" value="1"/>
</dbReference>
<feature type="repeat" description="PPR" evidence="3">
    <location>
        <begin position="255"/>
        <end position="289"/>
    </location>
</feature>
<sequence length="636" mass="71372">MVSLFHNAKNLFVKIPKRTPSFHIAVNNLFLHNSLWQKRWYLQGSKGFSLHDENVVSWTAGISNLVRQNQPEKAIGLFKTMLMSEQKPNYVTVLSVLRAIGQMVSPNTAKIIHALAVKSGFDSEVSVVTAVVGVYSGCKMEGVRKLFDQTLNKDVVLWSAMVSACVKNEEYVEALEFLRKMQICGVQPNHVSIVTILPACANLGALLLGKEIHGFSIKRVFYSHINVQNSLVDMYAKCRNFNYSVLVFRRMQKKDLISWRSMICGCVENECPEKTLVLFSQMRSRGIEFDVSIIRELVVASSQLKEIKEGVSLHGLVLKLGYIEIVSMATALLQMYAEFGEVRSAGILFDYLKKKDLIAWSAMISAYVKNEQPLNAFQVYRQMLSAGEKPNEVTFVSLLQSCSSMAVQEIGESIHAHLTKAGFMSNAFLTSALIDLYCKFGRTRQGKALFDENPTRDLICWSSMINGYGINGFGEEALECFSNMLHCGITPNDVVFISVLAACSHCGLEYEGWNWFYAMEEKYGLTPKLAHYACMVDILGRQGNVEEAFEFVNNMPIDPDKRIWGAILAGCRQTCGSPEISEIAARQLLSLDPKNASYHVILSNLYAEQGRWNDVARLRELVDSRGLKKEIGYSMI</sequence>
<dbReference type="Pfam" id="PF01535">
    <property type="entry name" value="PPR"/>
    <property type="match status" value="6"/>
</dbReference>
<dbReference type="EMBL" id="JBJUIK010000001">
    <property type="protein sequence ID" value="KAL3536819.1"/>
    <property type="molecule type" value="Genomic_DNA"/>
</dbReference>
<dbReference type="InterPro" id="IPR046848">
    <property type="entry name" value="E_motif"/>
</dbReference>
<comment type="caution">
    <text evidence="4">The sequence shown here is derived from an EMBL/GenBank/DDBJ whole genome shotgun (WGS) entry which is preliminary data.</text>
</comment>
<dbReference type="InterPro" id="IPR011990">
    <property type="entry name" value="TPR-like_helical_dom_sf"/>
</dbReference>
<evidence type="ECO:0000313" key="5">
    <source>
        <dbReference type="Proteomes" id="UP001630127"/>
    </source>
</evidence>
<evidence type="ECO:0000313" key="4">
    <source>
        <dbReference type="EMBL" id="KAL3536819.1"/>
    </source>
</evidence>
<comment type="similarity">
    <text evidence="2">Belongs to the PPR family. PCMP-E subfamily.</text>
</comment>
<feature type="repeat" description="PPR" evidence="3">
    <location>
        <begin position="154"/>
        <end position="188"/>
    </location>
</feature>
<feature type="repeat" description="PPR" evidence="3">
    <location>
        <begin position="54"/>
        <end position="88"/>
    </location>
</feature>
<dbReference type="NCBIfam" id="TIGR00756">
    <property type="entry name" value="PPR"/>
    <property type="match status" value="5"/>
</dbReference>
<dbReference type="FunFam" id="1.25.40.10:FF:000196">
    <property type="entry name" value="Pentatricopeptide repeat-containing protein At4g14850"/>
    <property type="match status" value="1"/>
</dbReference>
<reference evidence="4 5" key="1">
    <citation type="submission" date="2024-11" db="EMBL/GenBank/DDBJ databases">
        <title>A near-complete genome assembly of Cinchona calisaya.</title>
        <authorList>
            <person name="Lian D.C."/>
            <person name="Zhao X.W."/>
            <person name="Wei L."/>
        </authorList>
    </citation>
    <scope>NUCLEOTIDE SEQUENCE [LARGE SCALE GENOMIC DNA]</scope>
    <source>
        <tissue evidence="4">Nenye</tissue>
    </source>
</reference>
<keyword evidence="5" id="KW-1185">Reference proteome</keyword>
<evidence type="ECO:0000256" key="2">
    <source>
        <dbReference type="ARBA" id="ARBA00061659"/>
    </source>
</evidence>
<feature type="repeat" description="PPR" evidence="3">
    <location>
        <begin position="356"/>
        <end position="390"/>
    </location>
</feature>
<dbReference type="PROSITE" id="PS51375">
    <property type="entry name" value="PPR"/>
    <property type="match status" value="5"/>
</dbReference>
<feature type="repeat" description="PPR" evidence="3">
    <location>
        <begin position="457"/>
        <end position="491"/>
    </location>
</feature>
<dbReference type="InterPro" id="IPR046960">
    <property type="entry name" value="PPR_At4g14850-like_plant"/>
</dbReference>
<protein>
    <recommendedName>
        <fullName evidence="6">Pentatricopeptide repeat-containing protein</fullName>
    </recommendedName>
</protein>
<dbReference type="FunFam" id="1.25.40.10:FF:000073">
    <property type="entry name" value="Pentatricopeptide repeat-containing protein chloroplastic"/>
    <property type="match status" value="1"/>
</dbReference>
<dbReference type="Gene3D" id="1.25.40.10">
    <property type="entry name" value="Tetratricopeptide repeat domain"/>
    <property type="match status" value="5"/>
</dbReference>
<accession>A0ABD3AZZ7</accession>
<gene>
    <name evidence="4" type="ORF">ACH5RR_000185</name>
</gene>
<evidence type="ECO:0000256" key="1">
    <source>
        <dbReference type="ARBA" id="ARBA00022737"/>
    </source>
</evidence>
<dbReference type="SUPFAM" id="SSF48452">
    <property type="entry name" value="TPR-like"/>
    <property type="match status" value="1"/>
</dbReference>
<dbReference type="Pfam" id="PF20431">
    <property type="entry name" value="E_motif"/>
    <property type="match status" value="1"/>
</dbReference>
<dbReference type="InterPro" id="IPR002885">
    <property type="entry name" value="PPR_rpt"/>
</dbReference>
<keyword evidence="1" id="KW-0677">Repeat</keyword>
<dbReference type="FunFam" id="1.25.40.10:FF:000351">
    <property type="entry name" value="Pentatricopeptide repeat-containing protein"/>
    <property type="match status" value="1"/>
</dbReference>
<dbReference type="Pfam" id="PF13041">
    <property type="entry name" value="PPR_2"/>
    <property type="match status" value="2"/>
</dbReference>
<dbReference type="AlphaFoldDB" id="A0ABD3AZZ7"/>
<evidence type="ECO:0008006" key="6">
    <source>
        <dbReference type="Google" id="ProtNLM"/>
    </source>
</evidence>
<evidence type="ECO:0000256" key="3">
    <source>
        <dbReference type="PROSITE-ProRule" id="PRU00708"/>
    </source>
</evidence>
<name>A0ABD3AZZ7_9GENT</name>
<organism evidence="4 5">
    <name type="scientific">Cinchona calisaya</name>
    <dbReference type="NCBI Taxonomy" id="153742"/>
    <lineage>
        <taxon>Eukaryota</taxon>
        <taxon>Viridiplantae</taxon>
        <taxon>Streptophyta</taxon>
        <taxon>Embryophyta</taxon>
        <taxon>Tracheophyta</taxon>
        <taxon>Spermatophyta</taxon>
        <taxon>Magnoliopsida</taxon>
        <taxon>eudicotyledons</taxon>
        <taxon>Gunneridae</taxon>
        <taxon>Pentapetalae</taxon>
        <taxon>asterids</taxon>
        <taxon>lamiids</taxon>
        <taxon>Gentianales</taxon>
        <taxon>Rubiaceae</taxon>
        <taxon>Cinchonoideae</taxon>
        <taxon>Cinchoneae</taxon>
        <taxon>Cinchona</taxon>
    </lineage>
</organism>
<dbReference type="Proteomes" id="UP001630127">
    <property type="component" value="Unassembled WGS sequence"/>
</dbReference>